<dbReference type="Proteomes" id="UP001164746">
    <property type="component" value="Chromosome 16"/>
</dbReference>
<dbReference type="EMBL" id="CP111027">
    <property type="protein sequence ID" value="WAR29384.1"/>
    <property type="molecule type" value="Genomic_DNA"/>
</dbReference>
<accession>A0ABY7G763</accession>
<protein>
    <recommendedName>
        <fullName evidence="3">LRAT domain-containing protein</fullName>
    </recommendedName>
</protein>
<evidence type="ECO:0000313" key="1">
    <source>
        <dbReference type="EMBL" id="WAR29384.1"/>
    </source>
</evidence>
<reference evidence="1" key="1">
    <citation type="submission" date="2022-11" db="EMBL/GenBank/DDBJ databases">
        <title>Centuries of genome instability and evolution in soft-shell clam transmissible cancer (bioRxiv).</title>
        <authorList>
            <person name="Hart S.F.M."/>
            <person name="Yonemitsu M.A."/>
            <person name="Giersch R.M."/>
            <person name="Beal B.F."/>
            <person name="Arriagada G."/>
            <person name="Davis B.W."/>
            <person name="Ostrander E.A."/>
            <person name="Goff S.P."/>
            <person name="Metzger M.J."/>
        </authorList>
    </citation>
    <scope>NUCLEOTIDE SEQUENCE</scope>
    <source>
        <strain evidence="1">MELC-2E11</strain>
        <tissue evidence="1">Siphon/mantle</tissue>
    </source>
</reference>
<name>A0ABY7G763_MYAAR</name>
<evidence type="ECO:0008006" key="3">
    <source>
        <dbReference type="Google" id="ProtNLM"/>
    </source>
</evidence>
<organism evidence="1 2">
    <name type="scientific">Mya arenaria</name>
    <name type="common">Soft-shell clam</name>
    <dbReference type="NCBI Taxonomy" id="6604"/>
    <lineage>
        <taxon>Eukaryota</taxon>
        <taxon>Metazoa</taxon>
        <taxon>Spiralia</taxon>
        <taxon>Lophotrochozoa</taxon>
        <taxon>Mollusca</taxon>
        <taxon>Bivalvia</taxon>
        <taxon>Autobranchia</taxon>
        <taxon>Heteroconchia</taxon>
        <taxon>Euheterodonta</taxon>
        <taxon>Imparidentia</taxon>
        <taxon>Neoheterodontei</taxon>
        <taxon>Myida</taxon>
        <taxon>Myoidea</taxon>
        <taxon>Myidae</taxon>
        <taxon>Mya</taxon>
    </lineage>
</organism>
<gene>
    <name evidence="1" type="ORF">MAR_002952</name>
</gene>
<proteinExistence type="predicted"/>
<evidence type="ECO:0000313" key="2">
    <source>
        <dbReference type="Proteomes" id="UP001164746"/>
    </source>
</evidence>
<keyword evidence="2" id="KW-1185">Reference proteome</keyword>
<sequence>MPDSEVVVKKPIVDQLLVLVGVQVQVSQAVVYYPYYFGETSFSCLGKKKGRKRRSNHPTRYTLKLTHRYLFYRGYYFEFGERGRKGPNDLNVSTKKWGSSSCPSGKETSVAGRSKVTVSCLKKCAEKYTSRYGDYAVLSNNCHHFANRMSEVLYNDLNNERLYGCSCPPWCR</sequence>